<name>A0ABQ0DUD0_9EUKA</name>
<accession>A0ABQ0DUD0</accession>
<evidence type="ECO:0000313" key="3">
    <source>
        <dbReference type="Proteomes" id="UP001628156"/>
    </source>
</evidence>
<proteinExistence type="predicted"/>
<gene>
    <name evidence="2" type="ORF">ENUP19_0285G0033</name>
</gene>
<dbReference type="Pfam" id="PF07534">
    <property type="entry name" value="TLD"/>
    <property type="match status" value="1"/>
</dbReference>
<comment type="caution">
    <text evidence="2">The sequence shown here is derived from an EMBL/GenBank/DDBJ whole genome shotgun (WGS) entry which is preliminary data.</text>
</comment>
<dbReference type="InterPro" id="IPR006571">
    <property type="entry name" value="TLDc_dom"/>
</dbReference>
<evidence type="ECO:0000259" key="1">
    <source>
        <dbReference type="Pfam" id="PF07534"/>
    </source>
</evidence>
<reference evidence="2 3" key="1">
    <citation type="journal article" date="2019" name="PLoS Negl. Trop. Dis.">
        <title>Whole genome sequencing of Entamoeba nuttalli reveals mammalian host-related molecular signatures and a novel octapeptide-repeat surface protein.</title>
        <authorList>
            <person name="Tanaka M."/>
            <person name="Makiuchi T."/>
            <person name="Komiyama T."/>
            <person name="Shiina T."/>
            <person name="Osaki K."/>
            <person name="Tachibana H."/>
        </authorList>
    </citation>
    <scope>NUCLEOTIDE SEQUENCE [LARGE SCALE GENOMIC DNA]</scope>
    <source>
        <strain evidence="2 3">P19-061405</strain>
    </source>
</reference>
<dbReference type="Proteomes" id="UP001628156">
    <property type="component" value="Unassembled WGS sequence"/>
</dbReference>
<organism evidence="2 3">
    <name type="scientific">Entamoeba nuttalli</name>
    <dbReference type="NCBI Taxonomy" id="412467"/>
    <lineage>
        <taxon>Eukaryota</taxon>
        <taxon>Amoebozoa</taxon>
        <taxon>Evosea</taxon>
        <taxon>Archamoebae</taxon>
        <taxon>Mastigamoebida</taxon>
        <taxon>Entamoebidae</taxon>
        <taxon>Entamoeba</taxon>
    </lineage>
</organism>
<feature type="domain" description="TLDc" evidence="1">
    <location>
        <begin position="52"/>
        <end position="149"/>
    </location>
</feature>
<protein>
    <recommendedName>
        <fullName evidence="1">TLDc domain-containing protein</fullName>
    </recommendedName>
</protein>
<dbReference type="EMBL" id="BAAFRS010000285">
    <property type="protein sequence ID" value="GAB1226383.1"/>
    <property type="molecule type" value="Genomic_DNA"/>
</dbReference>
<evidence type="ECO:0000313" key="2">
    <source>
        <dbReference type="EMBL" id="GAB1226383.1"/>
    </source>
</evidence>
<sequence length="185" mass="21023">MSKGEGIKFVEGVSDTTKSTVCQGEEINKLEGWTERKVGDVIFDSDIDDWNKNTSTFDQKIINKEHLIIIIEIEEGNKLGGYVNERIEKIGSYINDPTSFIFLLNPNEMKKFSITHSPHTFYLASQSDDRLFSIGNGLSIYKGNNKSMSHYAKSSFREDSLPNAVCIKPRLTYFTPQRIVVVQMI</sequence>
<keyword evidence="3" id="KW-1185">Reference proteome</keyword>